<feature type="non-terminal residue" evidence="1">
    <location>
        <position position="79"/>
    </location>
</feature>
<keyword evidence="2" id="KW-1185">Reference proteome</keyword>
<gene>
    <name evidence="1" type="ORF">NTEN_LOCUS24510</name>
</gene>
<accession>A0A6H5HTH4</accession>
<proteinExistence type="predicted"/>
<evidence type="ECO:0000313" key="2">
    <source>
        <dbReference type="Proteomes" id="UP000479000"/>
    </source>
</evidence>
<dbReference type="EMBL" id="CADCXU010036162">
    <property type="protein sequence ID" value="CAB0020985.1"/>
    <property type="molecule type" value="Genomic_DNA"/>
</dbReference>
<evidence type="ECO:0000313" key="1">
    <source>
        <dbReference type="EMBL" id="CAB0020985.1"/>
    </source>
</evidence>
<reference evidence="1 2" key="1">
    <citation type="submission" date="2020-02" db="EMBL/GenBank/DDBJ databases">
        <authorList>
            <person name="Ferguson B K."/>
        </authorList>
    </citation>
    <scope>NUCLEOTIDE SEQUENCE [LARGE SCALE GENOMIC DNA]</scope>
</reference>
<organism evidence="1 2">
    <name type="scientific">Nesidiocoris tenuis</name>
    <dbReference type="NCBI Taxonomy" id="355587"/>
    <lineage>
        <taxon>Eukaryota</taxon>
        <taxon>Metazoa</taxon>
        <taxon>Ecdysozoa</taxon>
        <taxon>Arthropoda</taxon>
        <taxon>Hexapoda</taxon>
        <taxon>Insecta</taxon>
        <taxon>Pterygota</taxon>
        <taxon>Neoptera</taxon>
        <taxon>Paraneoptera</taxon>
        <taxon>Hemiptera</taxon>
        <taxon>Heteroptera</taxon>
        <taxon>Panheteroptera</taxon>
        <taxon>Cimicomorpha</taxon>
        <taxon>Miridae</taxon>
        <taxon>Dicyphina</taxon>
        <taxon>Nesidiocoris</taxon>
    </lineage>
</organism>
<feature type="non-terminal residue" evidence="1">
    <location>
        <position position="1"/>
    </location>
</feature>
<dbReference type="AlphaFoldDB" id="A0A6H5HTH4"/>
<name>A0A6H5HTH4_9HEMI</name>
<sequence>MVHDGAVVIANDLPDDAFLPGVHPRTDRTVERFGEFLQIRKRTFDPIFRHRMRVLFHVKVSRLIRARRTPNLQSVKIEC</sequence>
<protein>
    <submittedName>
        <fullName evidence="1">Uncharacterized protein</fullName>
    </submittedName>
</protein>
<dbReference type="Proteomes" id="UP000479000">
    <property type="component" value="Unassembled WGS sequence"/>
</dbReference>